<dbReference type="EMBL" id="CP118379">
    <property type="protein sequence ID" value="WFD44724.1"/>
    <property type="molecule type" value="Genomic_DNA"/>
</dbReference>
<dbReference type="Proteomes" id="UP001214628">
    <property type="component" value="Chromosome 5"/>
</dbReference>
<feature type="compositionally biased region" description="Basic residues" evidence="1">
    <location>
        <begin position="143"/>
        <end position="159"/>
    </location>
</feature>
<accession>A0AAF0FDE8</accession>
<organism evidence="2 3">
    <name type="scientific">Malassezia psittaci</name>
    <dbReference type="NCBI Taxonomy" id="1821823"/>
    <lineage>
        <taxon>Eukaryota</taxon>
        <taxon>Fungi</taxon>
        <taxon>Dikarya</taxon>
        <taxon>Basidiomycota</taxon>
        <taxon>Ustilaginomycotina</taxon>
        <taxon>Malasseziomycetes</taxon>
        <taxon>Malasseziales</taxon>
        <taxon>Malasseziaceae</taxon>
        <taxon>Malassezia</taxon>
    </lineage>
</organism>
<name>A0AAF0FDE8_9BASI</name>
<proteinExistence type="predicted"/>
<gene>
    <name evidence="2" type="ORF">MPSI1_003394</name>
</gene>
<reference evidence="2" key="1">
    <citation type="submission" date="2023-02" db="EMBL/GenBank/DDBJ databases">
        <title>Mating type loci evolution in Malassezia.</title>
        <authorList>
            <person name="Coelho M.A."/>
        </authorList>
    </citation>
    <scope>NUCLEOTIDE SEQUENCE</scope>
    <source>
        <strain evidence="2">CBS 14136</strain>
    </source>
</reference>
<dbReference type="Gene3D" id="6.20.50.20">
    <property type="match status" value="1"/>
</dbReference>
<keyword evidence="3" id="KW-1185">Reference proteome</keyword>
<evidence type="ECO:0000256" key="1">
    <source>
        <dbReference type="SAM" id="MobiDB-lite"/>
    </source>
</evidence>
<sequence>MSRREEQSNVRRVVLKDQYARLAAAQGNCSLAQIYEREFANGVRNLVRYGLDAFIAPRRDVLWGSTETNAQLNKPRDIQRVLPEWYVHASPICTACALPMIPGVTSKHRIRSANGAKLRCECRACGATRTIEKVEKNRVPSSRSRRKDRSMILHGKHHLQSAPEHKSDAKSSALQTAASSSRHTATDPLAHPNQRDVHRKSVIASKPLSEPWKEPKLSQPKQSPNQRRPPNKKPFSDREGLRALLQQQKKKQGSSSDHKPSSGLADFLNQL</sequence>
<dbReference type="AlphaFoldDB" id="A0AAF0FDE8"/>
<protein>
    <submittedName>
        <fullName evidence="2">Uncharacterized protein</fullName>
    </submittedName>
</protein>
<evidence type="ECO:0000313" key="3">
    <source>
        <dbReference type="Proteomes" id="UP001214628"/>
    </source>
</evidence>
<feature type="compositionally biased region" description="Polar residues" evidence="1">
    <location>
        <begin position="219"/>
        <end position="228"/>
    </location>
</feature>
<evidence type="ECO:0000313" key="2">
    <source>
        <dbReference type="EMBL" id="WFD44724.1"/>
    </source>
</evidence>
<feature type="compositionally biased region" description="Polar residues" evidence="1">
    <location>
        <begin position="170"/>
        <end position="183"/>
    </location>
</feature>
<feature type="region of interest" description="Disordered" evidence="1">
    <location>
        <begin position="135"/>
        <end position="271"/>
    </location>
</feature>